<protein>
    <submittedName>
        <fullName evidence="2">SseG family type III secretion effector</fullName>
    </submittedName>
</protein>
<evidence type="ECO:0000313" key="2">
    <source>
        <dbReference type="EMBL" id="OAT59076.1"/>
    </source>
</evidence>
<comment type="caution">
    <text evidence="2">The sequence shown here is derived from an EMBL/GenBank/DDBJ whole genome shotgun (WGS) entry which is preliminary data.</text>
</comment>
<keyword evidence="3" id="KW-1185">Reference proteome</keyword>
<dbReference type="Proteomes" id="UP000078431">
    <property type="component" value="Unassembled WGS sequence"/>
</dbReference>
<reference evidence="2 3" key="1">
    <citation type="submission" date="2016-04" db="EMBL/GenBank/DDBJ databases">
        <title>ATOL: Assembling a taxonomically balanced genome-scale reconstruction of the evolutionary history of the Enterobacteriaceae.</title>
        <authorList>
            <person name="Plunkett G.III."/>
            <person name="Neeno-Eckwall E.C."/>
            <person name="Glasner J.D."/>
            <person name="Perna N.T."/>
        </authorList>
    </citation>
    <scope>NUCLEOTIDE SEQUENCE [LARGE SCALE GENOMIC DNA]</scope>
    <source>
        <strain evidence="2 3">ATCC 12841</strain>
    </source>
</reference>
<gene>
    <name evidence="2" type="ORF">M993_02379</name>
</gene>
<dbReference type="AlphaFoldDB" id="A0AA91EJY9"/>
<name>A0AA91EJY9_9GAMM</name>
<dbReference type="EMBL" id="LXEX01000031">
    <property type="protein sequence ID" value="OAT59076.1"/>
    <property type="molecule type" value="Genomic_DNA"/>
</dbReference>
<feature type="transmembrane region" description="Helical" evidence="1">
    <location>
        <begin position="91"/>
        <end position="111"/>
    </location>
</feature>
<evidence type="ECO:0000313" key="3">
    <source>
        <dbReference type="Proteomes" id="UP000078431"/>
    </source>
</evidence>
<evidence type="ECO:0000256" key="1">
    <source>
        <dbReference type="SAM" id="Phobius"/>
    </source>
</evidence>
<organism evidence="2 3">
    <name type="scientific">Obesumbacterium proteus ATCC 12841</name>
    <dbReference type="NCBI Taxonomy" id="1354268"/>
    <lineage>
        <taxon>Bacteria</taxon>
        <taxon>Pseudomonadati</taxon>
        <taxon>Pseudomonadota</taxon>
        <taxon>Gammaproteobacteria</taxon>
        <taxon>Enterobacterales</taxon>
        <taxon>Hafniaceae</taxon>
        <taxon>Obesumbacterium</taxon>
    </lineage>
</organism>
<keyword evidence="1" id="KW-0812">Transmembrane</keyword>
<keyword evidence="1" id="KW-0472">Membrane</keyword>
<keyword evidence="1" id="KW-1133">Transmembrane helix</keyword>
<proteinExistence type="predicted"/>
<sequence length="222" mass="23497">MDEETRQMLQGLIDQLAVPVLPKPQCVEPVPTTISPCEAGQQSMLSSLAKRVINTFPSALFSWQAVILGGQVLCCSAGIVLTVLSGGAAPLLVLAGLGLAIAIADIACLIYHRKHSLPMAHDSIANAVYFIAMHFCNEQRSQDVGSMVSLGSRALLTATVIGQPLMFSSLGLSLPILRPLSNAAYGALAFMRYGAAGCPVTGQQVSVPFFRLLAQLFPRDES</sequence>
<feature type="transmembrane region" description="Helical" evidence="1">
    <location>
        <begin position="60"/>
        <end position="85"/>
    </location>
</feature>
<accession>A0AA91EJY9</accession>